<dbReference type="GO" id="GO:0003676">
    <property type="term" value="F:nucleic acid binding"/>
    <property type="evidence" value="ECO:0007669"/>
    <property type="project" value="InterPro"/>
</dbReference>
<dbReference type="Proteomes" id="UP000237271">
    <property type="component" value="Unassembled WGS sequence"/>
</dbReference>
<evidence type="ECO:0000256" key="2">
    <source>
        <dbReference type="SAM" id="MobiDB-lite"/>
    </source>
</evidence>
<dbReference type="InterPro" id="IPR001878">
    <property type="entry name" value="Znf_CCHC"/>
</dbReference>
<dbReference type="InterPro" id="IPR036875">
    <property type="entry name" value="Znf_CCHC_sf"/>
</dbReference>
<dbReference type="AlphaFoldDB" id="A0A2P4YC67"/>
<dbReference type="PROSITE" id="PS50158">
    <property type="entry name" value="ZF_CCHC"/>
    <property type="match status" value="1"/>
</dbReference>
<proteinExistence type="predicted"/>
<evidence type="ECO:0000313" key="5">
    <source>
        <dbReference type="Proteomes" id="UP000237271"/>
    </source>
</evidence>
<reference evidence="4 5" key="1">
    <citation type="journal article" date="2017" name="Genome Biol. Evol.">
        <title>Phytophthora megakarya and P. palmivora, closely related causal agents of cacao black pod rot, underwent increases in genome sizes and gene numbers by different mechanisms.</title>
        <authorList>
            <person name="Ali S.S."/>
            <person name="Shao J."/>
            <person name="Lary D.J."/>
            <person name="Kronmiller B."/>
            <person name="Shen D."/>
            <person name="Strem M.D."/>
            <person name="Amoako-Attah I."/>
            <person name="Akrofi A.Y."/>
            <person name="Begoude B.A."/>
            <person name="Ten Hoopen G.M."/>
            <person name="Coulibaly K."/>
            <person name="Kebe B.I."/>
            <person name="Melnick R.L."/>
            <person name="Guiltinan M.J."/>
            <person name="Tyler B.M."/>
            <person name="Meinhardt L.W."/>
            <person name="Bailey B.A."/>
        </authorList>
    </citation>
    <scope>NUCLEOTIDE SEQUENCE [LARGE SCALE GENOMIC DNA]</scope>
    <source>
        <strain evidence="5">sbr112.9</strain>
    </source>
</reference>
<dbReference type="OrthoDB" id="112641at2759"/>
<feature type="non-terminal residue" evidence="4">
    <location>
        <position position="397"/>
    </location>
</feature>
<evidence type="ECO:0000313" key="4">
    <source>
        <dbReference type="EMBL" id="POM75398.1"/>
    </source>
</evidence>
<dbReference type="Gene3D" id="4.10.60.10">
    <property type="entry name" value="Zinc finger, CCHC-type"/>
    <property type="match status" value="1"/>
</dbReference>
<name>A0A2P4YC67_9STRA</name>
<feature type="domain" description="CCHC-type" evidence="3">
    <location>
        <begin position="191"/>
        <end position="206"/>
    </location>
</feature>
<evidence type="ECO:0000256" key="1">
    <source>
        <dbReference type="PROSITE-ProRule" id="PRU00047"/>
    </source>
</evidence>
<keyword evidence="1" id="KW-0479">Metal-binding</keyword>
<dbReference type="SUPFAM" id="SSF57756">
    <property type="entry name" value="Retrovirus zinc finger-like domains"/>
    <property type="match status" value="1"/>
</dbReference>
<dbReference type="SMART" id="SM00343">
    <property type="entry name" value="ZnF_C2HC"/>
    <property type="match status" value="1"/>
</dbReference>
<keyword evidence="1" id="KW-0862">Zinc</keyword>
<dbReference type="Pfam" id="PF00098">
    <property type="entry name" value="zf-CCHC"/>
    <property type="match status" value="1"/>
</dbReference>
<dbReference type="GO" id="GO:0008270">
    <property type="term" value="F:zinc ion binding"/>
    <property type="evidence" value="ECO:0007669"/>
    <property type="project" value="UniProtKB-KW"/>
</dbReference>
<sequence length="397" mass="44324">MSPKHGNLAESKMKPMKYTSDGVPKNWDGKDWITYKWAMLTVFEDNDLKDIAVGTITRAMLQAATAEKQEEFKHKQIKTKRMVGTSVPPEIRQQISDKETVSEMWTELCDLFEGKQSEATRAYTIRRLVTELWQMKLMPGEDANLHLCKMFRIRVYTPSKRDRGEHKHEGGRGDQGKFGHQGKSKEKSRACYICGSEDHIKVNCPEKTKKQNGAENSDSKRKPRSNCTIRRDNDVQHELSDEDPGVATGMMTHGLTGVEVNEQPVNGLIAEVAEGAEITGFGATRDQVSQGRVDDGTIDAMTTERVAGQDREAAADNTSCWWYFDTASNSHVIGNRSYFVSFTEDSTDMQSVHGVTPNLASRIAVVLRNRKIAGVLLHTAPELPTNGGGTPIFREVT</sequence>
<organism evidence="4 5">
    <name type="scientific">Phytophthora palmivora</name>
    <dbReference type="NCBI Taxonomy" id="4796"/>
    <lineage>
        <taxon>Eukaryota</taxon>
        <taxon>Sar</taxon>
        <taxon>Stramenopiles</taxon>
        <taxon>Oomycota</taxon>
        <taxon>Peronosporomycetes</taxon>
        <taxon>Peronosporales</taxon>
        <taxon>Peronosporaceae</taxon>
        <taxon>Phytophthora</taxon>
    </lineage>
</organism>
<protein>
    <submittedName>
        <fullName evidence="4">Multidrug resistance protein ABC Superfamily</fullName>
    </submittedName>
</protein>
<comment type="caution">
    <text evidence="4">The sequence shown here is derived from an EMBL/GenBank/DDBJ whole genome shotgun (WGS) entry which is preliminary data.</text>
</comment>
<gene>
    <name evidence="4" type="ORF">PHPALM_7505</name>
</gene>
<feature type="region of interest" description="Disordered" evidence="2">
    <location>
        <begin position="159"/>
        <end position="183"/>
    </location>
</feature>
<feature type="region of interest" description="Disordered" evidence="2">
    <location>
        <begin position="205"/>
        <end position="246"/>
    </location>
</feature>
<dbReference type="Pfam" id="PF14223">
    <property type="entry name" value="Retrotran_gag_2"/>
    <property type="match status" value="1"/>
</dbReference>
<keyword evidence="5" id="KW-1185">Reference proteome</keyword>
<keyword evidence="1" id="KW-0863">Zinc-finger</keyword>
<feature type="compositionally biased region" description="Basic and acidic residues" evidence="2">
    <location>
        <begin position="229"/>
        <end position="239"/>
    </location>
</feature>
<evidence type="ECO:0000259" key="3">
    <source>
        <dbReference type="PROSITE" id="PS50158"/>
    </source>
</evidence>
<dbReference type="EMBL" id="NCKW01003849">
    <property type="protein sequence ID" value="POM75398.1"/>
    <property type="molecule type" value="Genomic_DNA"/>
</dbReference>
<accession>A0A2P4YC67</accession>